<name>A0A6G7CQI7_9VIBR</name>
<dbReference type="EMBL" id="CP049332">
    <property type="protein sequence ID" value="QIH44306.1"/>
    <property type="molecule type" value="Genomic_DNA"/>
</dbReference>
<dbReference type="AlphaFoldDB" id="A0A6G7CQI7"/>
<reference evidence="1 2" key="1">
    <citation type="submission" date="2020-02" db="EMBL/GenBank/DDBJ databases">
        <title>A complete genome of a marine bacterium Vibrio sp. ZWAL4003 isolated from the mangrove sediment with the ability to degrade polysaccharides.</title>
        <authorList>
            <person name="Wu J."/>
            <person name="Qu W."/>
            <person name="Zeng R."/>
        </authorList>
    </citation>
    <scope>NUCLEOTIDE SEQUENCE [LARGE SCALE GENOMIC DNA]</scope>
    <source>
        <strain evidence="1 2">ZWAL4003</strain>
    </source>
</reference>
<keyword evidence="2" id="KW-1185">Reference proteome</keyword>
<dbReference type="RefSeq" id="WP_165313966.1">
    <property type="nucleotide sequence ID" value="NZ_CP049332.1"/>
</dbReference>
<dbReference type="Proteomes" id="UP000503003">
    <property type="component" value="Chromosome 2"/>
</dbReference>
<organism evidence="1 2">
    <name type="scientific">Vibrio ziniensis</name>
    <dbReference type="NCBI Taxonomy" id="2711221"/>
    <lineage>
        <taxon>Bacteria</taxon>
        <taxon>Pseudomonadati</taxon>
        <taxon>Pseudomonadota</taxon>
        <taxon>Gammaproteobacteria</taxon>
        <taxon>Vibrionales</taxon>
        <taxon>Vibrionaceae</taxon>
        <taxon>Vibrio</taxon>
    </lineage>
</organism>
<sequence>MRLNIISTTWITILALAALLVSGVATSAGMMNSSMSHAMQSTSALCQSQQMSSHHKMQMEHHSESSADLVINQSQCEMSTDIIHNCCDTTCASAAAILIVPDELLTAMTSLALFSSPKSGDVIHTTRSLERPPTV</sequence>
<proteinExistence type="predicted"/>
<dbReference type="KEGG" id="vzi:G5S32_20375"/>
<gene>
    <name evidence="1" type="ORF">G5S32_20375</name>
</gene>
<accession>A0A6G7CQI7</accession>
<evidence type="ECO:0000313" key="2">
    <source>
        <dbReference type="Proteomes" id="UP000503003"/>
    </source>
</evidence>
<evidence type="ECO:0000313" key="1">
    <source>
        <dbReference type="EMBL" id="QIH44306.1"/>
    </source>
</evidence>
<protein>
    <submittedName>
        <fullName evidence="1">Uncharacterized protein</fullName>
    </submittedName>
</protein>